<dbReference type="HOGENOM" id="CLU_2494623_0_0_11"/>
<dbReference type="KEGG" id="mgi:Mflv_2086"/>
<dbReference type="EMBL" id="CP000656">
    <property type="protein sequence ID" value="ABP44564.1"/>
    <property type="molecule type" value="Genomic_DNA"/>
</dbReference>
<accession>A4T984</accession>
<dbReference type="STRING" id="350054.Mflv_2086"/>
<keyword evidence="1" id="KW-1133">Transmembrane helix</keyword>
<evidence type="ECO:0000313" key="2">
    <source>
        <dbReference type="EMBL" id="ABP44564.1"/>
    </source>
</evidence>
<proteinExistence type="predicted"/>
<dbReference type="AlphaFoldDB" id="A4T984"/>
<gene>
    <name evidence="2" type="ordered locus">Mflv_2086</name>
</gene>
<feature type="transmembrane region" description="Helical" evidence="1">
    <location>
        <begin position="28"/>
        <end position="47"/>
    </location>
</feature>
<keyword evidence="1" id="KW-0812">Transmembrane</keyword>
<reference evidence="2" key="2">
    <citation type="journal article" date="2013" name="PLoS ONE">
        <title>A Gene Expression Study of the Activities of Aromatic Ring-Cleavage Dioxygenases in Mycobacterium gilvum PYR-GCK to Changes in Salinity and pH during Pyrene Degradation.</title>
        <authorList>
            <person name="Badejo A.C."/>
            <person name="Badejo A.O."/>
            <person name="Shin K.H."/>
            <person name="Chai Y.G."/>
        </authorList>
    </citation>
    <scope>NUCLEOTIDE SEQUENCE [LARGE SCALE GENOMIC DNA]</scope>
    <source>
        <strain evidence="2">PYR-GCK</strain>
    </source>
</reference>
<reference evidence="2" key="1">
    <citation type="submission" date="2007-04" db="EMBL/GenBank/DDBJ databases">
        <authorList>
            <consortium name="US DOE Joint Genome Institute"/>
            <person name="Copeland A."/>
            <person name="Lucas S."/>
            <person name="Lapidus A."/>
            <person name="Barry K."/>
            <person name="Detter J.C."/>
            <person name="Glavina del Rio T."/>
            <person name="Hammon N."/>
            <person name="Israni S."/>
            <person name="Dalin E."/>
            <person name="Tice H."/>
            <person name="Pitluck S."/>
            <person name="Chain P."/>
            <person name="Malfatti S."/>
            <person name="Shin M."/>
            <person name="Vergez L."/>
            <person name="Schmutz J."/>
            <person name="Larimer F."/>
            <person name="Land M."/>
            <person name="Hauser L."/>
            <person name="Kyrpides N."/>
            <person name="Mikhailova N."/>
            <person name="Miller C."/>
            <person name="Richardson P."/>
        </authorList>
    </citation>
    <scope>NUCLEOTIDE SEQUENCE</scope>
    <source>
        <strain evidence="2">PYR-GCK</strain>
    </source>
</reference>
<keyword evidence="1" id="KW-0472">Membrane</keyword>
<protein>
    <submittedName>
        <fullName evidence="2">Uncharacterized protein</fullName>
    </submittedName>
</protein>
<organism evidence="2">
    <name type="scientific">Mycolicibacterium gilvum (strain PYR-GCK)</name>
    <name type="common">Mycobacterium gilvum (strain PYR-GCK)</name>
    <dbReference type="NCBI Taxonomy" id="350054"/>
    <lineage>
        <taxon>Bacteria</taxon>
        <taxon>Bacillati</taxon>
        <taxon>Actinomycetota</taxon>
        <taxon>Actinomycetes</taxon>
        <taxon>Mycobacteriales</taxon>
        <taxon>Mycobacteriaceae</taxon>
        <taxon>Mycolicibacterium</taxon>
    </lineage>
</organism>
<name>A4T984_MYCGI</name>
<evidence type="ECO:0000256" key="1">
    <source>
        <dbReference type="SAM" id="Phobius"/>
    </source>
</evidence>
<sequence length="100" mass="11481">MRRPRHRNRRCTAFVTLPRPWPGKLTTMTALGLFAAVSAALWIGYLIGHRRGSRKHSWRERTSRATLGRQAVSLIAMVTLSELERTARKRLPALLHRVAR</sequence>